<dbReference type="SMART" id="SM00421">
    <property type="entry name" value="HTH_LUXR"/>
    <property type="match status" value="1"/>
</dbReference>
<feature type="domain" description="HTH luxR-type" evidence="1">
    <location>
        <begin position="21"/>
        <end position="78"/>
    </location>
</feature>
<dbReference type="Proteomes" id="UP000605086">
    <property type="component" value="Unassembled WGS sequence"/>
</dbReference>
<proteinExistence type="predicted"/>
<name>A0ABX2KI16_9PROT</name>
<protein>
    <recommendedName>
        <fullName evidence="1">HTH luxR-type domain-containing protein</fullName>
    </recommendedName>
</protein>
<sequence>MVYIVDPAAVAPGLGRRLGALFGLTAVEAGLVADLLADLTPADIGEHRGVAISTVRSQLRSVFAKTGTTRQSELMNLVNRCLMLPEGP</sequence>
<dbReference type="RefSeq" id="WP_174474172.1">
    <property type="nucleotide sequence ID" value="NZ_WHOS01000058.1"/>
</dbReference>
<evidence type="ECO:0000313" key="3">
    <source>
        <dbReference type="Proteomes" id="UP000605086"/>
    </source>
</evidence>
<reference evidence="2 3" key="1">
    <citation type="submission" date="2019-10" db="EMBL/GenBank/DDBJ databases">
        <title>Genome sequence of Azospirillum melinis.</title>
        <authorList>
            <person name="Ambrosini A."/>
            <person name="Sant'Anna F.H."/>
            <person name="Cassan F.D."/>
            <person name="Souza E.M."/>
            <person name="Passaglia L.M.P."/>
        </authorList>
    </citation>
    <scope>NUCLEOTIDE SEQUENCE [LARGE SCALE GENOMIC DNA]</scope>
    <source>
        <strain evidence="2 3">TMCY0552</strain>
    </source>
</reference>
<dbReference type="Gene3D" id="1.10.10.10">
    <property type="entry name" value="Winged helix-like DNA-binding domain superfamily/Winged helix DNA-binding domain"/>
    <property type="match status" value="1"/>
</dbReference>
<dbReference type="InterPro" id="IPR000792">
    <property type="entry name" value="Tscrpt_reg_LuxR_C"/>
</dbReference>
<gene>
    <name evidence="2" type="ORF">GBZ48_28890</name>
</gene>
<dbReference type="SUPFAM" id="SSF46894">
    <property type="entry name" value="C-terminal effector domain of the bipartite response regulators"/>
    <property type="match status" value="1"/>
</dbReference>
<dbReference type="EMBL" id="WHOS01000058">
    <property type="protein sequence ID" value="NUB03245.1"/>
    <property type="molecule type" value="Genomic_DNA"/>
</dbReference>
<accession>A0ABX2KI16</accession>
<evidence type="ECO:0000313" key="2">
    <source>
        <dbReference type="EMBL" id="NUB03245.1"/>
    </source>
</evidence>
<comment type="caution">
    <text evidence="2">The sequence shown here is derived from an EMBL/GenBank/DDBJ whole genome shotgun (WGS) entry which is preliminary data.</text>
</comment>
<dbReference type="InterPro" id="IPR016032">
    <property type="entry name" value="Sig_transdc_resp-reg_C-effctor"/>
</dbReference>
<organism evidence="2 3">
    <name type="scientific">Azospirillum melinis</name>
    <dbReference type="NCBI Taxonomy" id="328839"/>
    <lineage>
        <taxon>Bacteria</taxon>
        <taxon>Pseudomonadati</taxon>
        <taxon>Pseudomonadota</taxon>
        <taxon>Alphaproteobacteria</taxon>
        <taxon>Rhodospirillales</taxon>
        <taxon>Azospirillaceae</taxon>
        <taxon>Azospirillum</taxon>
    </lineage>
</organism>
<keyword evidence="3" id="KW-1185">Reference proteome</keyword>
<evidence type="ECO:0000259" key="1">
    <source>
        <dbReference type="SMART" id="SM00421"/>
    </source>
</evidence>
<dbReference type="InterPro" id="IPR036388">
    <property type="entry name" value="WH-like_DNA-bd_sf"/>
</dbReference>